<evidence type="ECO:0000313" key="2">
    <source>
        <dbReference type="Proteomes" id="UP000001312"/>
    </source>
</evidence>
<reference evidence="2" key="1">
    <citation type="journal article" date="2011" name="PLoS Genet.">
        <title>Genomic analysis of the necrotrophic fungal pathogens Sclerotinia sclerotiorum and Botrytis cinerea.</title>
        <authorList>
            <person name="Amselem J."/>
            <person name="Cuomo C.A."/>
            <person name="van Kan J.A."/>
            <person name="Viaud M."/>
            <person name="Benito E.P."/>
            <person name="Couloux A."/>
            <person name="Coutinho P.M."/>
            <person name="de Vries R.P."/>
            <person name="Dyer P.S."/>
            <person name="Fillinger S."/>
            <person name="Fournier E."/>
            <person name="Gout L."/>
            <person name="Hahn M."/>
            <person name="Kohn L."/>
            <person name="Lapalu N."/>
            <person name="Plummer K.M."/>
            <person name="Pradier J.M."/>
            <person name="Quevillon E."/>
            <person name="Sharon A."/>
            <person name="Simon A."/>
            <person name="ten Have A."/>
            <person name="Tudzynski B."/>
            <person name="Tudzynski P."/>
            <person name="Wincker P."/>
            <person name="Andrew M."/>
            <person name="Anthouard V."/>
            <person name="Beever R.E."/>
            <person name="Beffa R."/>
            <person name="Benoit I."/>
            <person name="Bouzid O."/>
            <person name="Brault B."/>
            <person name="Chen Z."/>
            <person name="Choquer M."/>
            <person name="Collemare J."/>
            <person name="Cotton P."/>
            <person name="Danchin E.G."/>
            <person name="Da Silva C."/>
            <person name="Gautier A."/>
            <person name="Giraud C."/>
            <person name="Giraud T."/>
            <person name="Gonzalez C."/>
            <person name="Grossetete S."/>
            <person name="Guldener U."/>
            <person name="Henrissat B."/>
            <person name="Howlett B.J."/>
            <person name="Kodira C."/>
            <person name="Kretschmer M."/>
            <person name="Lappartient A."/>
            <person name="Leroch M."/>
            <person name="Levis C."/>
            <person name="Mauceli E."/>
            <person name="Neuveglise C."/>
            <person name="Oeser B."/>
            <person name="Pearson M."/>
            <person name="Poulain J."/>
            <person name="Poussereau N."/>
            <person name="Quesneville H."/>
            <person name="Rascle C."/>
            <person name="Schumacher J."/>
            <person name="Segurens B."/>
            <person name="Sexton A."/>
            <person name="Silva E."/>
            <person name="Sirven C."/>
            <person name="Soanes D.M."/>
            <person name="Talbot N.J."/>
            <person name="Templeton M."/>
            <person name="Yandava C."/>
            <person name="Yarden O."/>
            <person name="Zeng Q."/>
            <person name="Rollins J.A."/>
            <person name="Lebrun M.H."/>
            <person name="Dickman M."/>
        </authorList>
    </citation>
    <scope>NUCLEOTIDE SEQUENCE [LARGE SCALE GENOMIC DNA]</scope>
    <source>
        <strain evidence="2">ATCC 18683 / 1980 / Ss-1</strain>
    </source>
</reference>
<dbReference type="Proteomes" id="UP000001312">
    <property type="component" value="Unassembled WGS sequence"/>
</dbReference>
<evidence type="ECO:0000313" key="1">
    <source>
        <dbReference type="EMBL" id="EDO01554.1"/>
    </source>
</evidence>
<accession>A7EFD8</accession>
<dbReference type="KEGG" id="ssl:SS1G_04029"/>
<dbReference type="GeneID" id="5490827"/>
<dbReference type="InParanoid" id="A7EFD8"/>
<keyword evidence="2" id="KW-1185">Reference proteome</keyword>
<dbReference type="AlphaFoldDB" id="A7EFD8"/>
<protein>
    <submittedName>
        <fullName evidence="1">Uncharacterized protein</fullName>
    </submittedName>
</protein>
<proteinExistence type="predicted"/>
<organism evidence="1 2">
    <name type="scientific">Sclerotinia sclerotiorum (strain ATCC 18683 / 1980 / Ss-1)</name>
    <name type="common">White mold</name>
    <name type="synonym">Whetzelinia sclerotiorum</name>
    <dbReference type="NCBI Taxonomy" id="665079"/>
    <lineage>
        <taxon>Eukaryota</taxon>
        <taxon>Fungi</taxon>
        <taxon>Dikarya</taxon>
        <taxon>Ascomycota</taxon>
        <taxon>Pezizomycotina</taxon>
        <taxon>Leotiomycetes</taxon>
        <taxon>Helotiales</taxon>
        <taxon>Sclerotiniaceae</taxon>
        <taxon>Sclerotinia</taxon>
    </lineage>
</organism>
<name>A7EFD8_SCLS1</name>
<gene>
    <name evidence="1" type="ORF">SS1G_04029</name>
</gene>
<dbReference type="EMBL" id="CH476625">
    <property type="protein sequence ID" value="EDO01554.1"/>
    <property type="molecule type" value="Genomic_DNA"/>
</dbReference>
<dbReference type="HOGENOM" id="CLU_2211550_0_0_1"/>
<sequence>MALLQASRGSAFISEYRRAPSASPSFIRRKCILIGSGECVLIGITKHLELPNSFMGFVLLWFSVHKLSPAFSFYHGNLPCVFKCHCVCSREVHPLEHLQCNSCTSTD</sequence>
<dbReference type="RefSeq" id="XP_001594222.1">
    <property type="nucleotide sequence ID" value="XM_001594172.1"/>
</dbReference>